<evidence type="ECO:0000313" key="3">
    <source>
        <dbReference type="Proteomes" id="UP000243200"/>
    </source>
</evidence>
<reference evidence="2 3" key="1">
    <citation type="submission" date="2016-06" db="EMBL/GenBank/DDBJ databases">
        <authorList>
            <consortium name="Pathogen Informatics"/>
        </authorList>
    </citation>
    <scope>NUCLEOTIDE SEQUENCE [LARGE SCALE GENOMIC DNA]</scope>
</reference>
<dbReference type="AlphaFoldDB" id="A0A1C3KGY4"/>
<dbReference type="EMBL" id="FLRJ01000187">
    <property type="protein sequence ID" value="SBT72954.1"/>
    <property type="molecule type" value="Genomic_DNA"/>
</dbReference>
<evidence type="ECO:0000313" key="2">
    <source>
        <dbReference type="EMBL" id="SBT72954.1"/>
    </source>
</evidence>
<gene>
    <name evidence="2" type="primary">PowCR01_000067600</name>
    <name evidence="2" type="ORF">POWCR01_000067600</name>
</gene>
<keyword evidence="1" id="KW-1133">Transmembrane helix</keyword>
<dbReference type="OrthoDB" id="381216at2759"/>
<dbReference type="VEuPathDB" id="PlasmoDB:PocGH01_00180400"/>
<protein>
    <submittedName>
        <fullName evidence="2">PIR protein</fullName>
    </submittedName>
</protein>
<dbReference type="Proteomes" id="UP000243200">
    <property type="component" value="Unassembled WGS sequence"/>
</dbReference>
<proteinExistence type="predicted"/>
<evidence type="ECO:0000256" key="1">
    <source>
        <dbReference type="SAM" id="Phobius"/>
    </source>
</evidence>
<dbReference type="VEuPathDB" id="PlasmoDB:POWCR01_000067600"/>
<feature type="transmembrane region" description="Helical" evidence="1">
    <location>
        <begin position="240"/>
        <end position="267"/>
    </location>
</feature>
<sequence>MTHDTIKILFWIFTSHNFSFSFYNKIPNPYADYRKELDNYNSDTDFQEIHGCDGFSNQHLNGSRYGAVKTCTMTIKFLFHLKERNVSSYQEYGCKYLYYWLYFVALESKKSIENTLDLYREINGLYNREHDGDNKFNKYISKMNNDTFEKVKKIIHIYDVFNQYISQVKSEVPGTKCTSSCIELFNSYADECREAYDYDFCNKLTTFGEQYNFFIRKIRKCEGEEYFLPPVNVFDATRVIIIPFSLMFVTSSILSLLYKFTAFGPWIRRLIRKKKNMWENTNEQPDQSLNTCEIGENISKKRSYNIAYNSS</sequence>
<organism evidence="2 3">
    <name type="scientific">Plasmodium ovale</name>
    <name type="common">malaria parasite P. ovale</name>
    <dbReference type="NCBI Taxonomy" id="36330"/>
    <lineage>
        <taxon>Eukaryota</taxon>
        <taxon>Sar</taxon>
        <taxon>Alveolata</taxon>
        <taxon>Apicomplexa</taxon>
        <taxon>Aconoidasida</taxon>
        <taxon>Haemosporida</taxon>
        <taxon>Plasmodiidae</taxon>
        <taxon>Plasmodium</taxon>
        <taxon>Plasmodium (Plasmodium)</taxon>
    </lineage>
</organism>
<name>A0A1C3KGY4_PLAOA</name>
<accession>A0A1C3KGY4</accession>
<keyword evidence="1" id="KW-0812">Transmembrane</keyword>
<keyword evidence="1" id="KW-0472">Membrane</keyword>
<dbReference type="Pfam" id="PF05795">
    <property type="entry name" value="Plasmodium_Vir"/>
    <property type="match status" value="2"/>
</dbReference>
<dbReference type="InterPro" id="IPR008780">
    <property type="entry name" value="Plasmodium_Vir"/>
</dbReference>